<dbReference type="OrthoDB" id="10354090at2759"/>
<gene>
    <name evidence="2" type="ORF">JZ751_012460</name>
</gene>
<evidence type="ECO:0000313" key="2">
    <source>
        <dbReference type="EMBL" id="KAG9343984.1"/>
    </source>
</evidence>
<protein>
    <submittedName>
        <fullName evidence="2">Uncharacterized protein</fullName>
    </submittedName>
</protein>
<feature type="compositionally biased region" description="Polar residues" evidence="1">
    <location>
        <begin position="1"/>
        <end position="11"/>
    </location>
</feature>
<dbReference type="Proteomes" id="UP000824540">
    <property type="component" value="Unassembled WGS sequence"/>
</dbReference>
<reference evidence="2" key="1">
    <citation type="thesis" date="2021" institute="BYU ScholarsArchive" country="Provo, UT, USA">
        <title>Applications of and Algorithms for Genome Assembly and Genomic Analyses with an Emphasis on Marine Teleosts.</title>
        <authorList>
            <person name="Pickett B.D."/>
        </authorList>
    </citation>
    <scope>NUCLEOTIDE SEQUENCE</scope>
    <source>
        <strain evidence="2">HI-2016</strain>
    </source>
</reference>
<keyword evidence="3" id="KW-1185">Reference proteome</keyword>
<proteinExistence type="predicted"/>
<comment type="caution">
    <text evidence="2">The sequence shown here is derived from an EMBL/GenBank/DDBJ whole genome shotgun (WGS) entry which is preliminary data.</text>
</comment>
<feature type="region of interest" description="Disordered" evidence="1">
    <location>
        <begin position="1"/>
        <end position="23"/>
    </location>
</feature>
<sequence length="117" mass="12957">MSNKDPTTGASPKSCMKNLTGESTKGRVINVTSAHNELYMDNSGGGPELHEYSPDGDLTSSIHPDWRLMMFKRAIVVYVISHYSTGFIQVEDQRPKKSELVGASNQEEPQTKITQVE</sequence>
<name>A0A8T2NV10_9TELE</name>
<feature type="compositionally biased region" description="Polar residues" evidence="1">
    <location>
        <begin position="103"/>
        <end position="117"/>
    </location>
</feature>
<evidence type="ECO:0000313" key="3">
    <source>
        <dbReference type="Proteomes" id="UP000824540"/>
    </source>
</evidence>
<feature type="region of interest" description="Disordered" evidence="1">
    <location>
        <begin position="93"/>
        <end position="117"/>
    </location>
</feature>
<organism evidence="2 3">
    <name type="scientific">Albula glossodonta</name>
    <name type="common">roundjaw bonefish</name>
    <dbReference type="NCBI Taxonomy" id="121402"/>
    <lineage>
        <taxon>Eukaryota</taxon>
        <taxon>Metazoa</taxon>
        <taxon>Chordata</taxon>
        <taxon>Craniata</taxon>
        <taxon>Vertebrata</taxon>
        <taxon>Euteleostomi</taxon>
        <taxon>Actinopterygii</taxon>
        <taxon>Neopterygii</taxon>
        <taxon>Teleostei</taxon>
        <taxon>Albuliformes</taxon>
        <taxon>Albulidae</taxon>
        <taxon>Albula</taxon>
    </lineage>
</organism>
<evidence type="ECO:0000256" key="1">
    <source>
        <dbReference type="SAM" id="MobiDB-lite"/>
    </source>
</evidence>
<accession>A0A8T2NV10</accession>
<dbReference type="AlphaFoldDB" id="A0A8T2NV10"/>
<dbReference type="EMBL" id="JAFBMS010000021">
    <property type="protein sequence ID" value="KAG9343984.1"/>
    <property type="molecule type" value="Genomic_DNA"/>
</dbReference>